<comment type="caution">
    <text evidence="1">The sequence shown here is derived from an EMBL/GenBank/DDBJ whole genome shotgun (WGS) entry which is preliminary data.</text>
</comment>
<dbReference type="Proteomes" id="UP000785679">
    <property type="component" value="Unassembled WGS sequence"/>
</dbReference>
<reference evidence="1" key="1">
    <citation type="submission" date="2019-06" db="EMBL/GenBank/DDBJ databases">
        <authorList>
            <person name="Zheng W."/>
        </authorList>
    </citation>
    <scope>NUCLEOTIDE SEQUENCE</scope>
    <source>
        <strain evidence="1">QDHG01</strain>
    </source>
</reference>
<sequence>MQDSNYGTIRTVQALRTIANFIFHLEAGLVRSAKDSDRVHCSMNEVSHAFRVVKLQGYFVSIRLFL</sequence>
<proteinExistence type="predicted"/>
<evidence type="ECO:0000313" key="1">
    <source>
        <dbReference type="EMBL" id="TNV80061.1"/>
    </source>
</evidence>
<gene>
    <name evidence="1" type="ORF">FGO68_gene17778</name>
</gene>
<protein>
    <submittedName>
        <fullName evidence="1">Uncharacterized protein</fullName>
    </submittedName>
</protein>
<accession>A0A8J8T3D7</accession>
<evidence type="ECO:0000313" key="2">
    <source>
        <dbReference type="Proteomes" id="UP000785679"/>
    </source>
</evidence>
<dbReference type="AlphaFoldDB" id="A0A8J8T3D7"/>
<keyword evidence="2" id="KW-1185">Reference proteome</keyword>
<dbReference type="EMBL" id="RRYP01008039">
    <property type="protein sequence ID" value="TNV80061.1"/>
    <property type="molecule type" value="Genomic_DNA"/>
</dbReference>
<organism evidence="1 2">
    <name type="scientific">Halteria grandinella</name>
    <dbReference type="NCBI Taxonomy" id="5974"/>
    <lineage>
        <taxon>Eukaryota</taxon>
        <taxon>Sar</taxon>
        <taxon>Alveolata</taxon>
        <taxon>Ciliophora</taxon>
        <taxon>Intramacronucleata</taxon>
        <taxon>Spirotrichea</taxon>
        <taxon>Stichotrichia</taxon>
        <taxon>Sporadotrichida</taxon>
        <taxon>Halteriidae</taxon>
        <taxon>Halteria</taxon>
    </lineage>
</organism>
<name>A0A8J8T3D7_HALGN</name>